<protein>
    <submittedName>
        <fullName evidence="3">Uncharacterized protein</fullName>
    </submittedName>
</protein>
<evidence type="ECO:0000256" key="1">
    <source>
        <dbReference type="SAM" id="MobiDB-lite"/>
    </source>
</evidence>
<dbReference type="Proteomes" id="UP000594260">
    <property type="component" value="Unplaced"/>
</dbReference>
<proteinExistence type="predicted"/>
<feature type="region of interest" description="Disordered" evidence="1">
    <location>
        <begin position="1"/>
        <end position="65"/>
    </location>
</feature>
<sequence length="114" mass="12925">MDEDQNSESRSLSGSGQSSPQPQFNKQTFNAGEYTGHHNVLIESKTSSTDESKRPTRRRRRTRTRRVFLTMAMVGLFALAVLAGVAVLWAINVETDTREAQRNVTSTTRRRRVQ</sequence>
<evidence type="ECO:0000313" key="4">
    <source>
        <dbReference type="Proteomes" id="UP000594260"/>
    </source>
</evidence>
<dbReference type="GeneID" id="111251897"/>
<dbReference type="KEGG" id="vde:111251897"/>
<feature type="compositionally biased region" description="Basic residues" evidence="1">
    <location>
        <begin position="55"/>
        <end position="65"/>
    </location>
</feature>
<dbReference type="AlphaFoldDB" id="A0A7M7MHY2"/>
<feature type="compositionally biased region" description="Low complexity" evidence="1">
    <location>
        <begin position="8"/>
        <end position="23"/>
    </location>
</feature>
<accession>A0A7M7MHY2</accession>
<evidence type="ECO:0000313" key="3">
    <source>
        <dbReference type="EnsemblMetazoa" id="XP_022664737"/>
    </source>
</evidence>
<dbReference type="RefSeq" id="XP_022664737.1">
    <property type="nucleotide sequence ID" value="XM_022809002.1"/>
</dbReference>
<evidence type="ECO:0000256" key="2">
    <source>
        <dbReference type="SAM" id="Phobius"/>
    </source>
</evidence>
<keyword evidence="2" id="KW-0472">Membrane</keyword>
<name>A0A7M7MHY2_VARDE</name>
<keyword evidence="4" id="KW-1185">Reference proteome</keyword>
<reference evidence="3" key="1">
    <citation type="submission" date="2021-01" db="UniProtKB">
        <authorList>
            <consortium name="EnsemblMetazoa"/>
        </authorList>
    </citation>
    <scope>IDENTIFICATION</scope>
</reference>
<dbReference type="EnsemblMetazoa" id="XM_022809002">
    <property type="protein sequence ID" value="XP_022664737"/>
    <property type="gene ID" value="LOC111251897"/>
</dbReference>
<keyword evidence="2" id="KW-1133">Transmembrane helix</keyword>
<organism evidence="3 4">
    <name type="scientific">Varroa destructor</name>
    <name type="common">Honeybee mite</name>
    <dbReference type="NCBI Taxonomy" id="109461"/>
    <lineage>
        <taxon>Eukaryota</taxon>
        <taxon>Metazoa</taxon>
        <taxon>Ecdysozoa</taxon>
        <taxon>Arthropoda</taxon>
        <taxon>Chelicerata</taxon>
        <taxon>Arachnida</taxon>
        <taxon>Acari</taxon>
        <taxon>Parasitiformes</taxon>
        <taxon>Mesostigmata</taxon>
        <taxon>Gamasina</taxon>
        <taxon>Dermanyssoidea</taxon>
        <taxon>Varroidae</taxon>
        <taxon>Varroa</taxon>
    </lineage>
</organism>
<dbReference type="InParanoid" id="A0A7M7MHY2"/>
<feature type="transmembrane region" description="Helical" evidence="2">
    <location>
        <begin position="67"/>
        <end position="91"/>
    </location>
</feature>
<keyword evidence="2" id="KW-0812">Transmembrane</keyword>